<sequence length="140" mass="15693">MSFYPTDSNFADKNGNTRPGTVVDKGVTAVFDFDFYLQAHAGLQETLNFTVDELQQGSNDFSYLYSRAAKAGSLISATYYAGLACERGEYYLNDFMIDEKASSSGKGKSDREERTRVFNAARESWGQGIHPDIRNSMFYI</sequence>
<proteinExistence type="predicted"/>
<protein>
    <submittedName>
        <fullName evidence="2">Argonaute-like protein</fullName>
    </submittedName>
</protein>
<comment type="caution">
    <text evidence="2">The sequence shown here is derived from an EMBL/GenBank/DDBJ whole genome shotgun (WGS) entry which is preliminary data.</text>
</comment>
<evidence type="ECO:0000313" key="2">
    <source>
        <dbReference type="EMBL" id="KAF7361430.1"/>
    </source>
</evidence>
<name>A0A8H6YP54_9AGAR</name>
<dbReference type="GO" id="GO:0003676">
    <property type="term" value="F:nucleic acid binding"/>
    <property type="evidence" value="ECO:0007669"/>
    <property type="project" value="InterPro"/>
</dbReference>
<dbReference type="PANTHER" id="PTHR22891">
    <property type="entry name" value="EUKARYOTIC TRANSLATION INITIATION FACTOR 2C"/>
    <property type="match status" value="1"/>
</dbReference>
<dbReference type="EMBL" id="JACAZH010000008">
    <property type="protein sequence ID" value="KAF7361430.1"/>
    <property type="molecule type" value="Genomic_DNA"/>
</dbReference>
<organism evidence="2 3">
    <name type="scientific">Mycena sanguinolenta</name>
    <dbReference type="NCBI Taxonomy" id="230812"/>
    <lineage>
        <taxon>Eukaryota</taxon>
        <taxon>Fungi</taxon>
        <taxon>Dikarya</taxon>
        <taxon>Basidiomycota</taxon>
        <taxon>Agaricomycotina</taxon>
        <taxon>Agaricomycetes</taxon>
        <taxon>Agaricomycetidae</taxon>
        <taxon>Agaricales</taxon>
        <taxon>Marasmiineae</taxon>
        <taxon>Mycenaceae</taxon>
        <taxon>Mycena</taxon>
    </lineage>
</organism>
<keyword evidence="3" id="KW-1185">Reference proteome</keyword>
<evidence type="ECO:0000259" key="1">
    <source>
        <dbReference type="Pfam" id="PF02171"/>
    </source>
</evidence>
<dbReference type="Gene3D" id="3.30.420.10">
    <property type="entry name" value="Ribonuclease H-like superfamily/Ribonuclease H"/>
    <property type="match status" value="1"/>
</dbReference>
<gene>
    <name evidence="2" type="ORF">MSAN_01176100</name>
</gene>
<dbReference type="AlphaFoldDB" id="A0A8H6YP54"/>
<dbReference type="SUPFAM" id="SSF53098">
    <property type="entry name" value="Ribonuclease H-like"/>
    <property type="match status" value="1"/>
</dbReference>
<feature type="domain" description="Piwi" evidence="1">
    <location>
        <begin position="9"/>
        <end position="91"/>
    </location>
</feature>
<dbReference type="InterPro" id="IPR036397">
    <property type="entry name" value="RNaseH_sf"/>
</dbReference>
<dbReference type="OrthoDB" id="10252740at2759"/>
<evidence type="ECO:0000313" key="3">
    <source>
        <dbReference type="Proteomes" id="UP000623467"/>
    </source>
</evidence>
<dbReference type="Pfam" id="PF02171">
    <property type="entry name" value="Piwi"/>
    <property type="match status" value="1"/>
</dbReference>
<dbReference type="Proteomes" id="UP000623467">
    <property type="component" value="Unassembled WGS sequence"/>
</dbReference>
<accession>A0A8H6YP54</accession>
<dbReference type="InterPro" id="IPR003165">
    <property type="entry name" value="Piwi"/>
</dbReference>
<reference evidence="2" key="1">
    <citation type="submission" date="2020-05" db="EMBL/GenBank/DDBJ databases">
        <title>Mycena genomes resolve the evolution of fungal bioluminescence.</title>
        <authorList>
            <person name="Tsai I.J."/>
        </authorList>
    </citation>
    <scope>NUCLEOTIDE SEQUENCE</scope>
    <source>
        <strain evidence="2">160909Yilan</strain>
    </source>
</reference>
<dbReference type="InterPro" id="IPR012337">
    <property type="entry name" value="RNaseH-like_sf"/>
</dbReference>